<feature type="compositionally biased region" description="Acidic residues" evidence="3">
    <location>
        <begin position="1022"/>
        <end position="1034"/>
    </location>
</feature>
<keyword evidence="2" id="KW-0539">Nucleus</keyword>
<feature type="compositionally biased region" description="Basic residues" evidence="3">
    <location>
        <begin position="580"/>
        <end position="591"/>
    </location>
</feature>
<feature type="compositionally biased region" description="Acidic residues" evidence="3">
    <location>
        <begin position="795"/>
        <end position="810"/>
    </location>
</feature>
<reference evidence="5" key="2">
    <citation type="journal article" date="2023" name="IMA Fungus">
        <title>Comparative genomic study of the Penicillium genus elucidates a diverse pangenome and 15 lateral gene transfer events.</title>
        <authorList>
            <person name="Petersen C."/>
            <person name="Sorensen T."/>
            <person name="Nielsen M.R."/>
            <person name="Sondergaard T.E."/>
            <person name="Sorensen J.L."/>
            <person name="Fitzpatrick D.A."/>
            <person name="Frisvad J.C."/>
            <person name="Nielsen K.L."/>
        </authorList>
    </citation>
    <scope>NUCLEOTIDE SEQUENCE</scope>
    <source>
        <strain evidence="5">IBT 29864</strain>
    </source>
</reference>
<feature type="compositionally biased region" description="Basic and acidic residues" evidence="3">
    <location>
        <begin position="136"/>
        <end position="152"/>
    </location>
</feature>
<feature type="compositionally biased region" description="Basic residues" evidence="3">
    <location>
        <begin position="683"/>
        <end position="701"/>
    </location>
</feature>
<dbReference type="Proteomes" id="UP001147782">
    <property type="component" value="Unassembled WGS sequence"/>
</dbReference>
<feature type="compositionally biased region" description="Basic and acidic residues" evidence="3">
    <location>
        <begin position="870"/>
        <end position="897"/>
    </location>
</feature>
<dbReference type="GO" id="GO:0003824">
    <property type="term" value="F:catalytic activity"/>
    <property type="evidence" value="ECO:0007669"/>
    <property type="project" value="InterPro"/>
</dbReference>
<proteinExistence type="predicted"/>
<feature type="region of interest" description="Disordered" evidence="3">
    <location>
        <begin position="321"/>
        <end position="376"/>
    </location>
</feature>
<accession>A0A9W9RES2</accession>
<dbReference type="FunFam" id="1.10.340.30:FF:000020">
    <property type="entry name" value="Pre-mRNA splicing factor, putative"/>
    <property type="match status" value="1"/>
</dbReference>
<feature type="compositionally biased region" description="Basic and acidic residues" evidence="3">
    <location>
        <begin position="702"/>
        <end position="714"/>
    </location>
</feature>
<dbReference type="GO" id="GO:0003677">
    <property type="term" value="F:DNA binding"/>
    <property type="evidence" value="ECO:0007669"/>
    <property type="project" value="InterPro"/>
</dbReference>
<feature type="compositionally biased region" description="Basic and acidic residues" evidence="3">
    <location>
        <begin position="811"/>
        <end position="822"/>
    </location>
</feature>
<feature type="compositionally biased region" description="Polar residues" evidence="3">
    <location>
        <begin position="933"/>
        <end position="943"/>
    </location>
</feature>
<dbReference type="GeneID" id="81443351"/>
<reference evidence="5" key="1">
    <citation type="submission" date="2022-11" db="EMBL/GenBank/DDBJ databases">
        <authorList>
            <person name="Petersen C."/>
        </authorList>
    </citation>
    <scope>NUCLEOTIDE SEQUENCE</scope>
    <source>
        <strain evidence="5">IBT 29864</strain>
    </source>
</reference>
<comment type="caution">
    <text evidence="5">The sequence shown here is derived from an EMBL/GenBank/DDBJ whole genome shotgun (WGS) entry which is preliminary data.</text>
</comment>
<evidence type="ECO:0000313" key="6">
    <source>
        <dbReference type="Proteomes" id="UP001147782"/>
    </source>
</evidence>
<dbReference type="EMBL" id="JAPZBS010000009">
    <property type="protein sequence ID" value="KAJ5358846.1"/>
    <property type="molecule type" value="Genomic_DNA"/>
</dbReference>
<dbReference type="OrthoDB" id="10265068at2759"/>
<dbReference type="InterPro" id="IPR011257">
    <property type="entry name" value="DNA_glycosylase"/>
</dbReference>
<feature type="region of interest" description="Disordered" evidence="3">
    <location>
        <begin position="47"/>
        <end position="166"/>
    </location>
</feature>
<feature type="compositionally biased region" description="Basic residues" evidence="3">
    <location>
        <begin position="103"/>
        <end position="113"/>
    </location>
</feature>
<sequence length="1346" mass="150591">MASPETPDDLSIIPPPPSYPTDTYKDYRPFDDFYERTVDEILDEDATLEGLRDANWPFYSGGDGSGESPASYSLRKGDSNEGNKLSSTPRVTRKSKAKDLTTKPKKPRKKRPAAKREITVIDLCSDDGDPAPKGMDIGHDKDKEQGDPKEVNGDGNLQADDAPEYDSDGTLNFVDAREDREDTVTVNTANEKTVQSGSSDVEVVVEAKAAAGDKLDVSQNTTTKGVKHRHSVEGSEEEDFIFSSVSESVRGELLKFIAEHPFMSQFVQPVNRSARRQFITDLCNEALSKKLDLSFLWDLIKYVRLLYLDNAGVDAEPIAPGFDDIPFGQEIEDEPESNPPSRKSHKRSRKEGSPGLKPKRSKRRLLDDQEPPQPAAVPEVIEIADDSTGPSSPDLPDVPSCAIDEHITVVQVQSTPDSPIGPAVDVSDDAQVQNKIFEPLVIENTPELPSQPLDFQTHENYEGSTIVQVESTPELSLESGGATVSHTAETIQTEDIIQSTLPIEETIPAPDYEGGFEDAQEPSNIARVGENSNDEAVSESLYEPRIPLQTATDNKPTPTSLDPTIDSEENKNLPAQLSKSQKRKARRKLLKQARQEGKATETVDDIQPALLLPKIVVSGDDDATPAAQDSTTAGSGVNDDECASHKLDEPNGPPKIATGVIQENLFPDFPCEPTTEAPAKLSKNQKRREKRRVKREKKEKKEKKDQARREKELNEQQQSANFRLEHHNKVDSQTTPMQTLQAKKFQAPKPLPKQKVIDPEPRKERKRKEREHKREQKQERKRKRKRESLKIELESGIDEDDQYQDDLPADEDPKLDEQELKRQLKKERKQERKRQRQSLVLSHDKDDIANDPTPGSPDGPIEPHTPANNRGEDEVSLDHDEPKPPVRENPKPEDLVTEKSTLASTPQPQSPVTKEREIMSTPQRNAPAAVVSTPASQRTNGSRSRYGPLSPDPTDDEVTSKYFCTELKPDIPTLKTNTTTIPDIALPLRNMSLPEKTRKILEELELESDFLSSDSSLSDPPSDLDLDFDLEDDPALYPTPKVSPSKSRHFLPPETASGPSTPVKRTKFLEPEISKTPRQKRLKISPYFPKTPDPPQSCLPFPPMDAPSFGLVQEQLAHEPFKLLIATIFLNRTRGGVALPVLFKVFERYPTIDAMASANLADFVSMIRCLGFQNQRAKKCIAIAQLWQTDPPIKNKRYRKLHYPRKLDGRDVPADEFLDDEDPRVAWEIAHLPGVGAYSLDSWRIFCRDELRGLARDWKGTDSAVHGFVPEWKAVLPQDKELRAYLTWMWLKEGWVWDCHSGDLTLAGDKTLRAARREGVAHEEDGNWVLQTSPVKKAPNGLHAMD</sequence>
<evidence type="ECO:0000259" key="4">
    <source>
        <dbReference type="Pfam" id="PF00730"/>
    </source>
</evidence>
<feature type="compositionally biased region" description="Low complexity" evidence="3">
    <location>
        <begin position="1010"/>
        <end position="1021"/>
    </location>
</feature>
<feature type="region of interest" description="Disordered" evidence="3">
    <location>
        <begin position="1010"/>
        <end position="1064"/>
    </location>
</feature>
<feature type="compositionally biased region" description="Polar residues" evidence="3">
    <location>
        <begin position="731"/>
        <end position="741"/>
    </location>
</feature>
<feature type="compositionally biased region" description="Basic residues" evidence="3">
    <location>
        <begin position="823"/>
        <end position="836"/>
    </location>
</feature>
<feature type="compositionally biased region" description="Polar residues" evidence="3">
    <location>
        <begin position="549"/>
        <end position="562"/>
    </location>
</feature>
<dbReference type="RefSeq" id="XP_056550132.1">
    <property type="nucleotide sequence ID" value="XM_056704172.1"/>
</dbReference>
<evidence type="ECO:0000313" key="5">
    <source>
        <dbReference type="EMBL" id="KAJ5358846.1"/>
    </source>
</evidence>
<dbReference type="Gene3D" id="1.10.340.30">
    <property type="entry name" value="Hypothetical protein, domain 2"/>
    <property type="match status" value="1"/>
</dbReference>
<evidence type="ECO:0000256" key="3">
    <source>
        <dbReference type="SAM" id="MobiDB-lite"/>
    </source>
</evidence>
<dbReference type="GO" id="GO:0005634">
    <property type="term" value="C:nucleus"/>
    <property type="evidence" value="ECO:0007669"/>
    <property type="project" value="UniProtKB-SubCell"/>
</dbReference>
<protein>
    <recommendedName>
        <fullName evidence="4">HhH-GPD domain-containing protein</fullName>
    </recommendedName>
</protein>
<gene>
    <name evidence="5" type="ORF">N7496_011259</name>
</gene>
<comment type="subcellular location">
    <subcellularLocation>
        <location evidence="1">Nucleus</location>
    </subcellularLocation>
</comment>
<feature type="region of interest" description="Disordered" evidence="3">
    <location>
        <begin position="531"/>
        <end position="958"/>
    </location>
</feature>
<keyword evidence="6" id="KW-1185">Reference proteome</keyword>
<organism evidence="5 6">
    <name type="scientific">Penicillium cataractarum</name>
    <dbReference type="NCBI Taxonomy" id="2100454"/>
    <lineage>
        <taxon>Eukaryota</taxon>
        <taxon>Fungi</taxon>
        <taxon>Dikarya</taxon>
        <taxon>Ascomycota</taxon>
        <taxon>Pezizomycotina</taxon>
        <taxon>Eurotiomycetes</taxon>
        <taxon>Eurotiomycetidae</taxon>
        <taxon>Eurotiales</taxon>
        <taxon>Aspergillaceae</taxon>
        <taxon>Penicillium</taxon>
    </lineage>
</organism>
<feature type="compositionally biased region" description="Polar residues" evidence="3">
    <location>
        <begin position="898"/>
        <end position="912"/>
    </location>
</feature>
<evidence type="ECO:0000256" key="2">
    <source>
        <dbReference type="ARBA" id="ARBA00023242"/>
    </source>
</evidence>
<dbReference type="GO" id="GO:0006285">
    <property type="term" value="P:base-excision repair, AP site formation"/>
    <property type="evidence" value="ECO:0007669"/>
    <property type="project" value="UniProtKB-ARBA"/>
</dbReference>
<dbReference type="Pfam" id="PF00730">
    <property type="entry name" value="HhH-GPD"/>
    <property type="match status" value="1"/>
</dbReference>
<dbReference type="PANTHER" id="PTHR15074:SF0">
    <property type="entry name" value="METHYL-CPG-BINDING DOMAIN PROTEIN 4-LIKE PROTEIN"/>
    <property type="match status" value="1"/>
</dbReference>
<feature type="domain" description="HhH-GPD" evidence="4">
    <location>
        <begin position="1125"/>
        <end position="1214"/>
    </location>
</feature>
<dbReference type="InterPro" id="IPR045138">
    <property type="entry name" value="MeCP2/MBD4"/>
</dbReference>
<dbReference type="SUPFAM" id="SSF48150">
    <property type="entry name" value="DNA-glycosylase"/>
    <property type="match status" value="1"/>
</dbReference>
<dbReference type="PANTHER" id="PTHR15074">
    <property type="entry name" value="METHYL-CPG-BINDING PROTEIN"/>
    <property type="match status" value="1"/>
</dbReference>
<name>A0A9W9RES2_9EURO</name>
<feature type="region of interest" description="Disordered" evidence="3">
    <location>
        <begin position="1"/>
        <end position="26"/>
    </location>
</feature>
<dbReference type="InterPro" id="IPR003265">
    <property type="entry name" value="HhH-GPD_domain"/>
</dbReference>
<evidence type="ECO:0000256" key="1">
    <source>
        <dbReference type="ARBA" id="ARBA00004123"/>
    </source>
</evidence>